<evidence type="ECO:0000256" key="1">
    <source>
        <dbReference type="SAM" id="MobiDB-lite"/>
    </source>
</evidence>
<feature type="region of interest" description="Disordered" evidence="1">
    <location>
        <begin position="62"/>
        <end position="129"/>
    </location>
</feature>
<gene>
    <name evidence="2" type="ORF">HAX54_036682</name>
</gene>
<name>A0ABS8VIM3_DATST</name>
<reference evidence="2 3" key="1">
    <citation type="journal article" date="2021" name="BMC Genomics">
        <title>Datura genome reveals duplications of psychoactive alkaloid biosynthetic genes and high mutation rate following tissue culture.</title>
        <authorList>
            <person name="Rajewski A."/>
            <person name="Carter-House D."/>
            <person name="Stajich J."/>
            <person name="Litt A."/>
        </authorList>
    </citation>
    <scope>NUCLEOTIDE SEQUENCE [LARGE SCALE GENOMIC DNA]</scope>
    <source>
        <strain evidence="2">AR-01</strain>
    </source>
</reference>
<evidence type="ECO:0000313" key="3">
    <source>
        <dbReference type="Proteomes" id="UP000823775"/>
    </source>
</evidence>
<comment type="caution">
    <text evidence="2">The sequence shown here is derived from an EMBL/GenBank/DDBJ whole genome shotgun (WGS) entry which is preliminary data.</text>
</comment>
<sequence>MGTPTDDPPPISSIKNTTPPNEVGSKKNRAKAGKGCSQVKNQRTGIISDEAIAAITQNSFNELMEEEGEQIASTSKSRPPKSKEKDKETNEEESDSQDDWADRTSSEEEDTLDESSEEEEEIQENEQRT</sequence>
<proteinExistence type="predicted"/>
<keyword evidence="3" id="KW-1185">Reference proteome</keyword>
<feature type="compositionally biased region" description="Acidic residues" evidence="1">
    <location>
        <begin position="107"/>
        <end position="129"/>
    </location>
</feature>
<organism evidence="2 3">
    <name type="scientific">Datura stramonium</name>
    <name type="common">Jimsonweed</name>
    <name type="synonym">Common thornapple</name>
    <dbReference type="NCBI Taxonomy" id="4076"/>
    <lineage>
        <taxon>Eukaryota</taxon>
        <taxon>Viridiplantae</taxon>
        <taxon>Streptophyta</taxon>
        <taxon>Embryophyta</taxon>
        <taxon>Tracheophyta</taxon>
        <taxon>Spermatophyta</taxon>
        <taxon>Magnoliopsida</taxon>
        <taxon>eudicotyledons</taxon>
        <taxon>Gunneridae</taxon>
        <taxon>Pentapetalae</taxon>
        <taxon>asterids</taxon>
        <taxon>lamiids</taxon>
        <taxon>Solanales</taxon>
        <taxon>Solanaceae</taxon>
        <taxon>Solanoideae</taxon>
        <taxon>Datureae</taxon>
        <taxon>Datura</taxon>
    </lineage>
</organism>
<dbReference type="EMBL" id="JACEIK010004881">
    <property type="protein sequence ID" value="MCD9646656.1"/>
    <property type="molecule type" value="Genomic_DNA"/>
</dbReference>
<feature type="compositionally biased region" description="Pro residues" evidence="1">
    <location>
        <begin position="1"/>
        <end position="11"/>
    </location>
</feature>
<evidence type="ECO:0000313" key="2">
    <source>
        <dbReference type="EMBL" id="MCD9646656.1"/>
    </source>
</evidence>
<feature type="compositionally biased region" description="Acidic residues" evidence="1">
    <location>
        <begin position="89"/>
        <end position="99"/>
    </location>
</feature>
<dbReference type="Proteomes" id="UP000823775">
    <property type="component" value="Unassembled WGS sequence"/>
</dbReference>
<accession>A0ABS8VIM3</accession>
<feature type="region of interest" description="Disordered" evidence="1">
    <location>
        <begin position="1"/>
        <end position="44"/>
    </location>
</feature>
<protein>
    <submittedName>
        <fullName evidence="2">Uncharacterized protein</fullName>
    </submittedName>
</protein>